<feature type="transmembrane region" description="Helical" evidence="2">
    <location>
        <begin position="33"/>
        <end position="55"/>
    </location>
</feature>
<evidence type="ECO:0000313" key="4">
    <source>
        <dbReference type="Proteomes" id="UP001497457"/>
    </source>
</evidence>
<evidence type="ECO:0000256" key="2">
    <source>
        <dbReference type="SAM" id="Phobius"/>
    </source>
</evidence>
<dbReference type="Proteomes" id="UP001497457">
    <property type="component" value="Chromosome 25rd"/>
</dbReference>
<keyword evidence="2" id="KW-0812">Transmembrane</keyword>
<evidence type="ECO:0000313" key="3">
    <source>
        <dbReference type="EMBL" id="CAL4998776.1"/>
    </source>
</evidence>
<sequence length="223" mass="23045">MTVAASDAAPAARPQPGSGPAALGRRDIAAVRALMFTGLASLWVGSASAAAAAVIRTVHPSGEGAGRLIDALVTASFAAILFAMLLAQVVFMLLLNAAFGTSDSVLKACGPKLRAMLRVTGCFGYAESLLFVLPSLVGTLVVAKIPKGSRAGRIVTPMIDVGVVVCAATACFDILPSMVLKLWRVKLRAAAAAGRHMTKTRRVGIEDHKELQHISLNANEVCG</sequence>
<keyword evidence="4" id="KW-1185">Reference proteome</keyword>
<keyword evidence="2" id="KW-0472">Membrane</keyword>
<gene>
    <name evidence="3" type="ORF">URODEC1_LOCUS63989</name>
</gene>
<organism evidence="3 4">
    <name type="scientific">Urochloa decumbens</name>
    <dbReference type="NCBI Taxonomy" id="240449"/>
    <lineage>
        <taxon>Eukaryota</taxon>
        <taxon>Viridiplantae</taxon>
        <taxon>Streptophyta</taxon>
        <taxon>Embryophyta</taxon>
        <taxon>Tracheophyta</taxon>
        <taxon>Spermatophyta</taxon>
        <taxon>Magnoliopsida</taxon>
        <taxon>Liliopsida</taxon>
        <taxon>Poales</taxon>
        <taxon>Poaceae</taxon>
        <taxon>PACMAD clade</taxon>
        <taxon>Panicoideae</taxon>
        <taxon>Panicodae</taxon>
        <taxon>Paniceae</taxon>
        <taxon>Melinidinae</taxon>
        <taxon>Urochloa</taxon>
    </lineage>
</organism>
<dbReference type="AlphaFoldDB" id="A0ABC9BFT6"/>
<protein>
    <recommendedName>
        <fullName evidence="5">CASP-like protein</fullName>
    </recommendedName>
</protein>
<feature type="transmembrane region" description="Helical" evidence="2">
    <location>
        <begin position="119"/>
        <end position="142"/>
    </location>
</feature>
<feature type="transmembrane region" description="Helical" evidence="2">
    <location>
        <begin position="75"/>
        <end position="99"/>
    </location>
</feature>
<name>A0ABC9BFT6_9POAL</name>
<reference evidence="3" key="1">
    <citation type="submission" date="2024-10" db="EMBL/GenBank/DDBJ databases">
        <authorList>
            <person name="Ryan C."/>
        </authorList>
    </citation>
    <scope>NUCLEOTIDE SEQUENCE [LARGE SCALE GENOMIC DNA]</scope>
</reference>
<keyword evidence="2" id="KW-1133">Transmembrane helix</keyword>
<feature type="transmembrane region" description="Helical" evidence="2">
    <location>
        <begin position="154"/>
        <end position="175"/>
    </location>
</feature>
<evidence type="ECO:0000256" key="1">
    <source>
        <dbReference type="SAM" id="MobiDB-lite"/>
    </source>
</evidence>
<proteinExistence type="predicted"/>
<evidence type="ECO:0008006" key="5">
    <source>
        <dbReference type="Google" id="ProtNLM"/>
    </source>
</evidence>
<feature type="region of interest" description="Disordered" evidence="1">
    <location>
        <begin position="1"/>
        <end position="21"/>
    </location>
</feature>
<feature type="compositionally biased region" description="Low complexity" evidence="1">
    <location>
        <begin position="1"/>
        <end position="12"/>
    </location>
</feature>
<accession>A0ABC9BFT6</accession>
<dbReference type="EMBL" id="OZ075135">
    <property type="protein sequence ID" value="CAL4998776.1"/>
    <property type="molecule type" value="Genomic_DNA"/>
</dbReference>